<dbReference type="Proteomes" id="UP001589838">
    <property type="component" value="Unassembled WGS sequence"/>
</dbReference>
<keyword evidence="2" id="KW-0808">Transferase</keyword>
<accession>A0ABV6KCM2</accession>
<evidence type="ECO:0000259" key="1">
    <source>
        <dbReference type="Pfam" id="PF04230"/>
    </source>
</evidence>
<sequence length="388" mass="44366">MDFNKAVLLNYTGNEDNWGCKATSDSLINLIEKKAKLKISYKVPIHYKKRSAYRYFSARIKDKIVSSGAIEKRILANLIKFYLEKISPNKSIYNKIKNTDNVILNGEGSIHNYCTVMIEWFFFLSVAKQIYNKKTSIINHTLQFDDENAKRLSEIVYSKIDNIITREHLSTINLNKIGINNVSVSGDAAFFAEPCSPERSKEILNSLGVQGPFICLAGTVVLEDIPFDKYIQLINGVKRKYKLPIVFTASCEIDRKFIVKIKHSIPDIIIFDKGFTYNELLGVIKASNFFITGRFHPMIFSMIAKTPFIAYQSNTIKMQGVLEMVDYPIEVVDFVKITEEELLEKIEYIINNEKVISNNFGMKVNEIRRLTSHIYQGINISNGTNNVS</sequence>
<protein>
    <submittedName>
        <fullName evidence="2">Polysaccharide pyruvyl transferase family protein</fullName>
    </submittedName>
</protein>
<dbReference type="PANTHER" id="PTHR36836">
    <property type="entry name" value="COLANIC ACID BIOSYNTHESIS PROTEIN WCAK"/>
    <property type="match status" value="1"/>
</dbReference>
<dbReference type="RefSeq" id="WP_335958406.1">
    <property type="nucleotide sequence ID" value="NZ_JAXBLX010000001.1"/>
</dbReference>
<dbReference type="GO" id="GO:0016740">
    <property type="term" value="F:transferase activity"/>
    <property type="evidence" value="ECO:0007669"/>
    <property type="project" value="UniProtKB-KW"/>
</dbReference>
<name>A0ABV6KCM2_9BACI</name>
<dbReference type="PANTHER" id="PTHR36836:SF1">
    <property type="entry name" value="COLANIC ACID BIOSYNTHESIS PROTEIN WCAK"/>
    <property type="match status" value="1"/>
</dbReference>
<dbReference type="InterPro" id="IPR007345">
    <property type="entry name" value="Polysacch_pyruvyl_Trfase"/>
</dbReference>
<dbReference type="Pfam" id="PF04230">
    <property type="entry name" value="PS_pyruv_trans"/>
    <property type="match status" value="1"/>
</dbReference>
<reference evidence="2 3" key="1">
    <citation type="submission" date="2024-09" db="EMBL/GenBank/DDBJ databases">
        <authorList>
            <person name="Sun Q."/>
            <person name="Mori K."/>
        </authorList>
    </citation>
    <scope>NUCLEOTIDE SEQUENCE [LARGE SCALE GENOMIC DNA]</scope>
    <source>
        <strain evidence="2 3">NCAIM B.02610</strain>
    </source>
</reference>
<evidence type="ECO:0000313" key="2">
    <source>
        <dbReference type="EMBL" id="MFC0471072.1"/>
    </source>
</evidence>
<dbReference type="EMBL" id="JBHLUX010000029">
    <property type="protein sequence ID" value="MFC0471072.1"/>
    <property type="molecule type" value="Genomic_DNA"/>
</dbReference>
<proteinExistence type="predicted"/>
<feature type="domain" description="Polysaccharide pyruvyl transferase" evidence="1">
    <location>
        <begin position="62"/>
        <end position="311"/>
    </location>
</feature>
<organism evidence="2 3">
    <name type="scientific">Halalkalibacter kiskunsagensis</name>
    <dbReference type="NCBI Taxonomy" id="1548599"/>
    <lineage>
        <taxon>Bacteria</taxon>
        <taxon>Bacillati</taxon>
        <taxon>Bacillota</taxon>
        <taxon>Bacilli</taxon>
        <taxon>Bacillales</taxon>
        <taxon>Bacillaceae</taxon>
        <taxon>Halalkalibacter</taxon>
    </lineage>
</organism>
<gene>
    <name evidence="2" type="ORF">ACFFHM_11410</name>
</gene>
<comment type="caution">
    <text evidence="2">The sequence shown here is derived from an EMBL/GenBank/DDBJ whole genome shotgun (WGS) entry which is preliminary data.</text>
</comment>
<evidence type="ECO:0000313" key="3">
    <source>
        <dbReference type="Proteomes" id="UP001589838"/>
    </source>
</evidence>
<keyword evidence="3" id="KW-1185">Reference proteome</keyword>